<comment type="caution">
    <text evidence="1">The sequence shown here is derived from an EMBL/GenBank/DDBJ whole genome shotgun (WGS) entry which is preliminary data.</text>
</comment>
<accession>A0A433CZV2</accession>
<organism evidence="1 2">
    <name type="scientific">Jimgerdemannia flammicorona</name>
    <dbReference type="NCBI Taxonomy" id="994334"/>
    <lineage>
        <taxon>Eukaryota</taxon>
        <taxon>Fungi</taxon>
        <taxon>Fungi incertae sedis</taxon>
        <taxon>Mucoromycota</taxon>
        <taxon>Mucoromycotina</taxon>
        <taxon>Endogonomycetes</taxon>
        <taxon>Endogonales</taxon>
        <taxon>Endogonaceae</taxon>
        <taxon>Jimgerdemannia</taxon>
    </lineage>
</organism>
<evidence type="ECO:0000313" key="2">
    <source>
        <dbReference type="Proteomes" id="UP000268093"/>
    </source>
</evidence>
<reference evidence="1 2" key="1">
    <citation type="journal article" date="2018" name="New Phytol.">
        <title>Phylogenomics of Endogonaceae and evolution of mycorrhizas within Mucoromycota.</title>
        <authorList>
            <person name="Chang Y."/>
            <person name="Desiro A."/>
            <person name="Na H."/>
            <person name="Sandor L."/>
            <person name="Lipzen A."/>
            <person name="Clum A."/>
            <person name="Barry K."/>
            <person name="Grigoriev I.V."/>
            <person name="Martin F.M."/>
            <person name="Stajich J.E."/>
            <person name="Smith M.E."/>
            <person name="Bonito G."/>
            <person name="Spatafora J.W."/>
        </authorList>
    </citation>
    <scope>NUCLEOTIDE SEQUENCE [LARGE SCALE GENOMIC DNA]</scope>
    <source>
        <strain evidence="1 2">GMNB39</strain>
    </source>
</reference>
<proteinExistence type="predicted"/>
<gene>
    <name evidence="1" type="ORF">BC936DRAFT_149951</name>
</gene>
<protein>
    <submittedName>
        <fullName evidence="1">Uncharacterized protein</fullName>
    </submittedName>
</protein>
<name>A0A433CZV2_9FUNG</name>
<keyword evidence="2" id="KW-1185">Reference proteome</keyword>
<evidence type="ECO:0000313" key="1">
    <source>
        <dbReference type="EMBL" id="RUP44098.1"/>
    </source>
</evidence>
<dbReference type="EMBL" id="RBNI01009622">
    <property type="protein sequence ID" value="RUP44098.1"/>
    <property type="molecule type" value="Genomic_DNA"/>
</dbReference>
<dbReference type="Proteomes" id="UP000268093">
    <property type="component" value="Unassembled WGS sequence"/>
</dbReference>
<sequence>MMRREKTGGGDESIYERYHENVSKSRREVLQRLRQRLHFKDHYVEGGKLRQSVCRQNSQPLRARGRTLRRA</sequence>
<dbReference type="AlphaFoldDB" id="A0A433CZV2"/>